<proteinExistence type="predicted"/>
<evidence type="ECO:0000259" key="6">
    <source>
        <dbReference type="Pfam" id="PF00326"/>
    </source>
</evidence>
<dbReference type="PANTHER" id="PTHR11731">
    <property type="entry name" value="PROTEASE FAMILY S9B,C DIPEPTIDYL-PEPTIDASE IV-RELATED"/>
    <property type="match status" value="1"/>
</dbReference>
<keyword evidence="3" id="KW-0645">Protease</keyword>
<comment type="subcellular location">
    <subcellularLocation>
        <location evidence="1">Cell projection</location>
        <location evidence="1">Invadopodium membrane</location>
        <topology evidence="1">Single-pass type II membrane protein</topology>
    </subcellularLocation>
    <subcellularLocation>
        <location evidence="2">Cell projection</location>
        <location evidence="2">Lamellipodium membrane</location>
        <topology evidence="2">Single-pass type II membrane protein</topology>
    </subcellularLocation>
</comment>
<accession>A0A8B9JM93</accession>
<keyword evidence="5" id="KW-0325">Glycoprotein</keyword>
<feature type="domain" description="Peptidase S9 prolyl oligopeptidase catalytic" evidence="6">
    <location>
        <begin position="515"/>
        <end position="698"/>
    </location>
</feature>
<evidence type="ECO:0000256" key="2">
    <source>
        <dbReference type="ARBA" id="ARBA00004485"/>
    </source>
</evidence>
<name>A0A8B9JM93_ASTMX</name>
<dbReference type="Gene3D" id="2.140.10.30">
    <property type="entry name" value="Dipeptidylpeptidase IV, N-terminal domain"/>
    <property type="match status" value="1"/>
</dbReference>
<dbReference type="FunFam" id="3.40.50.1820:FF:000003">
    <property type="entry name" value="Dipeptidyl peptidase 4"/>
    <property type="match status" value="1"/>
</dbReference>
<evidence type="ECO:0000256" key="5">
    <source>
        <dbReference type="ARBA" id="ARBA00023180"/>
    </source>
</evidence>
<keyword evidence="4" id="KW-0378">Hydrolase</keyword>
<organism evidence="9 10">
    <name type="scientific">Astyanax mexicanus</name>
    <name type="common">Blind cave fish</name>
    <name type="synonym">Astyanax fasciatus mexicanus</name>
    <dbReference type="NCBI Taxonomy" id="7994"/>
    <lineage>
        <taxon>Eukaryota</taxon>
        <taxon>Metazoa</taxon>
        <taxon>Chordata</taxon>
        <taxon>Craniata</taxon>
        <taxon>Vertebrata</taxon>
        <taxon>Euteleostomi</taxon>
        <taxon>Actinopterygii</taxon>
        <taxon>Neopterygii</taxon>
        <taxon>Teleostei</taxon>
        <taxon>Ostariophysi</taxon>
        <taxon>Characiformes</taxon>
        <taxon>Characoidei</taxon>
        <taxon>Acestrorhamphidae</taxon>
        <taxon>Acestrorhamphinae</taxon>
        <taxon>Astyanax</taxon>
    </lineage>
</organism>
<dbReference type="Pfam" id="PF00326">
    <property type="entry name" value="Peptidase_S9"/>
    <property type="match status" value="1"/>
</dbReference>
<dbReference type="AlphaFoldDB" id="A0A8B9JM93"/>
<dbReference type="PANTHER" id="PTHR11731:SF205">
    <property type="entry name" value="DIPEPTIDYL PEPTIDASE 4"/>
    <property type="match status" value="1"/>
</dbReference>
<dbReference type="SUPFAM" id="SSF82171">
    <property type="entry name" value="DPP6 N-terminal domain-like"/>
    <property type="match status" value="1"/>
</dbReference>
<dbReference type="GO" id="GO:0008239">
    <property type="term" value="F:dipeptidyl-peptidase activity"/>
    <property type="evidence" value="ECO:0007669"/>
    <property type="project" value="TreeGrafter"/>
</dbReference>
<dbReference type="InterPro" id="IPR002471">
    <property type="entry name" value="Pept_S9_AS"/>
</dbReference>
<dbReference type="Pfam" id="PF00930">
    <property type="entry name" value="DPPIV_N"/>
    <property type="match status" value="1"/>
</dbReference>
<evidence type="ECO:0000256" key="4">
    <source>
        <dbReference type="ARBA" id="ARBA00022801"/>
    </source>
</evidence>
<evidence type="ECO:0000313" key="10">
    <source>
        <dbReference type="Proteomes" id="UP000694621"/>
    </source>
</evidence>
<dbReference type="InterPro" id="IPR040522">
    <property type="entry name" value="DPPIV_rep"/>
</dbReference>
<dbReference type="PROSITE" id="PS00708">
    <property type="entry name" value="PRO_ENDOPEP_SER"/>
    <property type="match status" value="1"/>
</dbReference>
<dbReference type="InterPro" id="IPR002469">
    <property type="entry name" value="Peptidase_S9B_N"/>
</dbReference>
<evidence type="ECO:0000313" key="9">
    <source>
        <dbReference type="Ensembl" id="ENSAMXP00005023839.1"/>
    </source>
</evidence>
<feature type="domain" description="Dipeptidylpeptidase IV N-terminal" evidence="7">
    <location>
        <begin position="92"/>
        <end position="432"/>
    </location>
</feature>
<sequence length="699" mass="79559">MQSGQLMCQFKNIMFVLPEKKEESMRTFTLNDYFNSTIRARSYNLRWVSDNEYLHKLPNGSVILVDLSAVNEKEFLKRQSFDQVEAFDYMVSADRKFVCFLSNYTKIWRHSYTASYSIFDVERGVFITTDLPHDIQYLAWSPSGHKLAYVWMYNVYVKASPTLPSQQVTFNGLHNMILNGIPDWVYEEEMFSTNHALWWSPTGRYVAFAEFNDTSVHTIEYSWYGEGQYPNTVVIPYPKPGTPNPTVRLFVVDSTNVSKIMEVVVPSAVGAVEHYLSTVTWATDERIAVQWQNRTQSYVTLQLYELSGDTWEETTGINMVSATGWVGRFSPSDPVYRPDGSSCYYITSDASGFKHIHHISGNTSTPITTGNWEVISILKVTNNTIISIDGSTHSQPTCLTCTLAEDRCQYNSASFSTDGTYYRMDCSGPGLPLYTLRNSQGAEIRVLEDNKNLDSILKDIGMPTVTHGTMKIGEFELWYQMTLPPNFDKSKKYPLLIDVYAGPCSQKSDLRFRIGWTTYLASTEKVIVASFDGRGSGYQGDKIMHSIYKRLGTYDVEDQITAAKYFISLGYVDKERIAIWGWSYGGYVTSMVLGAGSGVFKCGMAVAPVSKWEYYDTIYTERYMLTPSQNQAFYDLTFFASCFSDNVHFQQAAQISKALVDEQVDFESMWYTDEDHSLGGSANQHVYTHMSHFLKKCFA</sequence>
<evidence type="ECO:0000259" key="7">
    <source>
        <dbReference type="Pfam" id="PF00930"/>
    </source>
</evidence>
<protein>
    <submittedName>
        <fullName evidence="9">Dipeptidyl-peptidase 4</fullName>
    </submittedName>
</protein>
<dbReference type="Pfam" id="PF18811">
    <property type="entry name" value="DPPIV_rep"/>
    <property type="match status" value="1"/>
</dbReference>
<dbReference type="InterPro" id="IPR029058">
    <property type="entry name" value="AB_hydrolase_fold"/>
</dbReference>
<dbReference type="Ensembl" id="ENSAMXT00005026328.1">
    <property type="protein sequence ID" value="ENSAMXP00005023839.1"/>
    <property type="gene ID" value="ENSAMXG00005012133.1"/>
</dbReference>
<evidence type="ECO:0000256" key="3">
    <source>
        <dbReference type="ARBA" id="ARBA00022670"/>
    </source>
</evidence>
<dbReference type="Proteomes" id="UP000694621">
    <property type="component" value="Unplaced"/>
</dbReference>
<dbReference type="GO" id="GO:0006508">
    <property type="term" value="P:proteolysis"/>
    <property type="evidence" value="ECO:0007669"/>
    <property type="project" value="UniProtKB-KW"/>
</dbReference>
<dbReference type="SUPFAM" id="SSF53474">
    <property type="entry name" value="alpha/beta-Hydrolases"/>
    <property type="match status" value="1"/>
</dbReference>
<dbReference type="GO" id="GO:0031258">
    <property type="term" value="C:lamellipodium membrane"/>
    <property type="evidence" value="ECO:0007669"/>
    <property type="project" value="UniProtKB-SubCell"/>
</dbReference>
<dbReference type="Gene3D" id="3.40.50.1820">
    <property type="entry name" value="alpha/beta hydrolase"/>
    <property type="match status" value="1"/>
</dbReference>
<evidence type="ECO:0000256" key="1">
    <source>
        <dbReference type="ARBA" id="ARBA00004341"/>
    </source>
</evidence>
<feature type="domain" description="Dipeptidyl peptidase 4 low complexity region" evidence="8">
    <location>
        <begin position="24"/>
        <end position="43"/>
    </location>
</feature>
<dbReference type="InterPro" id="IPR001375">
    <property type="entry name" value="Peptidase_S9_cat"/>
</dbReference>
<dbReference type="GO" id="GO:0004252">
    <property type="term" value="F:serine-type endopeptidase activity"/>
    <property type="evidence" value="ECO:0007669"/>
    <property type="project" value="InterPro"/>
</dbReference>
<reference evidence="9" key="1">
    <citation type="submission" date="2025-08" db="UniProtKB">
        <authorList>
            <consortium name="Ensembl"/>
        </authorList>
    </citation>
    <scope>IDENTIFICATION</scope>
</reference>
<evidence type="ECO:0000259" key="8">
    <source>
        <dbReference type="Pfam" id="PF18811"/>
    </source>
</evidence>
<dbReference type="InterPro" id="IPR050278">
    <property type="entry name" value="Serine_Prot_S9B/DPPIV"/>
</dbReference>